<evidence type="ECO:0000256" key="1">
    <source>
        <dbReference type="SAM" id="MobiDB-lite"/>
    </source>
</evidence>
<organism evidence="2 3">
    <name type="scientific">Penicillium brasilianum</name>
    <dbReference type="NCBI Taxonomy" id="104259"/>
    <lineage>
        <taxon>Eukaryota</taxon>
        <taxon>Fungi</taxon>
        <taxon>Dikarya</taxon>
        <taxon>Ascomycota</taxon>
        <taxon>Pezizomycotina</taxon>
        <taxon>Eurotiomycetes</taxon>
        <taxon>Eurotiomycetidae</taxon>
        <taxon>Eurotiales</taxon>
        <taxon>Aspergillaceae</taxon>
        <taxon>Penicillium</taxon>
    </lineage>
</organism>
<proteinExistence type="predicted"/>
<feature type="compositionally biased region" description="Low complexity" evidence="1">
    <location>
        <begin position="68"/>
        <end position="77"/>
    </location>
</feature>
<name>A0A0F7TG10_PENBI</name>
<keyword evidence="3" id="KW-1185">Reference proteome</keyword>
<dbReference type="OrthoDB" id="10655214at2759"/>
<feature type="compositionally biased region" description="Basic and acidic residues" evidence="1">
    <location>
        <begin position="78"/>
        <end position="88"/>
    </location>
</feature>
<dbReference type="Proteomes" id="UP000042958">
    <property type="component" value="Unassembled WGS sequence"/>
</dbReference>
<accession>A0A0F7TG10</accession>
<gene>
    <name evidence="2" type="ORF">PMG11_01131</name>
</gene>
<sequence>MAERPGYPAGRPPAYDGHCPDCNRPGHYAEDPHCFVRLIRQCLDRHYQGELARGEDFNRRLIASSSSTALGASTAEAGDARSSRERSRSPLNQPRHGGSFRERSRSPPSQSTRLEHLTGLYGSRGSLYGYEYDIPPDLFAAAVMGSPRALYAHFGGITEPLSRSSPQRANGHVTSSAADSSVNGASHTGPLGPGPSTGDNQEGHEVDMW</sequence>
<feature type="compositionally biased region" description="Polar residues" evidence="1">
    <location>
        <begin position="162"/>
        <end position="186"/>
    </location>
</feature>
<feature type="region of interest" description="Disordered" evidence="1">
    <location>
        <begin position="162"/>
        <end position="209"/>
    </location>
</feature>
<protein>
    <submittedName>
        <fullName evidence="2">Uncharacterized protein</fullName>
    </submittedName>
</protein>
<dbReference type="AlphaFoldDB" id="A0A0F7TG10"/>
<feature type="region of interest" description="Disordered" evidence="1">
    <location>
        <begin position="68"/>
        <end position="116"/>
    </location>
</feature>
<evidence type="ECO:0000313" key="3">
    <source>
        <dbReference type="Proteomes" id="UP000042958"/>
    </source>
</evidence>
<evidence type="ECO:0000313" key="2">
    <source>
        <dbReference type="EMBL" id="CEJ54842.1"/>
    </source>
</evidence>
<reference evidence="3" key="1">
    <citation type="journal article" date="2015" name="Genome Announc.">
        <title>Draft genome sequence of the fungus Penicillium brasilianum MG11.</title>
        <authorList>
            <person name="Horn F."/>
            <person name="Linde J."/>
            <person name="Mattern D.J."/>
            <person name="Walther G."/>
            <person name="Guthke R."/>
            <person name="Brakhage A.A."/>
            <person name="Valiante V."/>
        </authorList>
    </citation>
    <scope>NUCLEOTIDE SEQUENCE [LARGE SCALE GENOMIC DNA]</scope>
    <source>
        <strain evidence="3">MG11</strain>
    </source>
</reference>
<dbReference type="EMBL" id="CDHK01000001">
    <property type="protein sequence ID" value="CEJ54842.1"/>
    <property type="molecule type" value="Genomic_DNA"/>
</dbReference>